<evidence type="ECO:0000259" key="7">
    <source>
        <dbReference type="PROSITE" id="PS51192"/>
    </source>
</evidence>
<gene>
    <name evidence="9" type="ORF">VITISV_038405</name>
</gene>
<dbReference type="GO" id="GO:0003724">
    <property type="term" value="F:RNA helicase activity"/>
    <property type="evidence" value="ECO:0007669"/>
    <property type="project" value="InterPro"/>
</dbReference>
<keyword evidence="3" id="KW-0347">Helicase</keyword>
<dbReference type="EMBL" id="AM449939">
    <property type="protein sequence ID" value="CAN65340.1"/>
    <property type="molecule type" value="Genomic_DNA"/>
</dbReference>
<dbReference type="AlphaFoldDB" id="A5B826"/>
<feature type="domain" description="DEAD-box RNA helicase Q" evidence="8">
    <location>
        <begin position="168"/>
        <end position="196"/>
    </location>
</feature>
<dbReference type="InterPro" id="IPR011545">
    <property type="entry name" value="DEAD/DEAH_box_helicase_dom"/>
</dbReference>
<dbReference type="PROSITE" id="PS51192">
    <property type="entry name" value="HELICASE_ATP_BIND_1"/>
    <property type="match status" value="1"/>
</dbReference>
<evidence type="ECO:0000256" key="4">
    <source>
        <dbReference type="ARBA" id="ARBA00022840"/>
    </source>
</evidence>
<dbReference type="InterPro" id="IPR014014">
    <property type="entry name" value="RNA_helicase_DEAD_Q_motif"/>
</dbReference>
<feature type="domain" description="Helicase ATP-binding" evidence="7">
    <location>
        <begin position="200"/>
        <end position="271"/>
    </location>
</feature>
<evidence type="ECO:0000313" key="9">
    <source>
        <dbReference type="EMBL" id="CAN65340.1"/>
    </source>
</evidence>
<dbReference type="InterPro" id="IPR027417">
    <property type="entry name" value="P-loop_NTPase"/>
</dbReference>
<feature type="compositionally biased region" description="Acidic residues" evidence="6">
    <location>
        <begin position="112"/>
        <end position="121"/>
    </location>
</feature>
<accession>A5B826</accession>
<dbReference type="SUPFAM" id="SSF52540">
    <property type="entry name" value="P-loop containing nucleoside triphosphate hydrolases"/>
    <property type="match status" value="1"/>
</dbReference>
<reference evidence="9" key="1">
    <citation type="journal article" date="2007" name="PLoS ONE">
        <title>The first genome sequence of an elite grapevine cultivar (Pinot noir Vitis vinifera L.): coping with a highly heterozygous genome.</title>
        <authorList>
            <person name="Velasco R."/>
            <person name="Zharkikh A."/>
            <person name="Troggio M."/>
            <person name="Cartwright D.A."/>
            <person name="Cestaro A."/>
            <person name="Pruss D."/>
            <person name="Pindo M."/>
            <person name="FitzGerald L.M."/>
            <person name="Vezzulli S."/>
            <person name="Reid J."/>
            <person name="Malacarne G."/>
            <person name="Iliev D."/>
            <person name="Coppola G."/>
            <person name="Wardell B."/>
            <person name="Micheletti D."/>
            <person name="Macalma T."/>
            <person name="Facci M."/>
            <person name="Mitchell J.T."/>
            <person name="Perazzolli M."/>
            <person name="Eldredge G."/>
            <person name="Gatto P."/>
            <person name="Oyzerski R."/>
            <person name="Moretto M."/>
            <person name="Gutin N."/>
            <person name="Stefanini M."/>
            <person name="Chen Y."/>
            <person name="Segala C."/>
            <person name="Davenport C."/>
            <person name="Dematte L."/>
            <person name="Mraz A."/>
            <person name="Battilana J."/>
            <person name="Stormo K."/>
            <person name="Costa F."/>
            <person name="Tao Q."/>
            <person name="Si-Ammour A."/>
            <person name="Harkins T."/>
            <person name="Lackey A."/>
            <person name="Perbost C."/>
            <person name="Taillon B."/>
            <person name="Stella A."/>
            <person name="Solovyev V."/>
            <person name="Fawcett J.A."/>
            <person name="Sterck L."/>
            <person name="Vandepoele K."/>
            <person name="Grando S.M."/>
            <person name="Toppo S."/>
            <person name="Moser C."/>
            <person name="Lanchbury J."/>
            <person name="Bogden R."/>
            <person name="Skolnick M."/>
            <person name="Sgaramella V."/>
            <person name="Bhatnagar S.K."/>
            <person name="Fontana P."/>
            <person name="Gutin A."/>
            <person name="Van de Peer Y."/>
            <person name="Salamini F."/>
            <person name="Viola R."/>
        </authorList>
    </citation>
    <scope>NUCLEOTIDE SEQUENCE</scope>
</reference>
<feature type="region of interest" description="Disordered" evidence="6">
    <location>
        <begin position="54"/>
        <end position="155"/>
    </location>
</feature>
<feature type="region of interest" description="Disordered" evidence="6">
    <location>
        <begin position="1"/>
        <end position="35"/>
    </location>
</feature>
<evidence type="ECO:0000256" key="3">
    <source>
        <dbReference type="ARBA" id="ARBA00022806"/>
    </source>
</evidence>
<feature type="short sequence motif" description="Q motif" evidence="5">
    <location>
        <begin position="168"/>
        <end position="196"/>
    </location>
</feature>
<dbReference type="SMART" id="SM00487">
    <property type="entry name" value="DEXDc"/>
    <property type="match status" value="1"/>
</dbReference>
<dbReference type="Gene3D" id="3.40.50.300">
    <property type="entry name" value="P-loop containing nucleotide triphosphate hydrolases"/>
    <property type="match status" value="1"/>
</dbReference>
<evidence type="ECO:0000259" key="8">
    <source>
        <dbReference type="PROSITE" id="PS51195"/>
    </source>
</evidence>
<organism evidence="9">
    <name type="scientific">Vitis vinifera</name>
    <name type="common">Grape</name>
    <dbReference type="NCBI Taxonomy" id="29760"/>
    <lineage>
        <taxon>Eukaryota</taxon>
        <taxon>Viridiplantae</taxon>
        <taxon>Streptophyta</taxon>
        <taxon>Embryophyta</taxon>
        <taxon>Tracheophyta</taxon>
        <taxon>Spermatophyta</taxon>
        <taxon>Magnoliopsida</taxon>
        <taxon>eudicotyledons</taxon>
        <taxon>Gunneridae</taxon>
        <taxon>Pentapetalae</taxon>
        <taxon>rosids</taxon>
        <taxon>Vitales</taxon>
        <taxon>Vitaceae</taxon>
        <taxon>Viteae</taxon>
        <taxon>Vitis</taxon>
    </lineage>
</organism>
<evidence type="ECO:0000256" key="1">
    <source>
        <dbReference type="ARBA" id="ARBA00022741"/>
    </source>
</evidence>
<evidence type="ECO:0008006" key="10">
    <source>
        <dbReference type="Google" id="ProtNLM"/>
    </source>
</evidence>
<keyword evidence="4" id="KW-0067">ATP-binding</keyword>
<dbReference type="InterPro" id="IPR014001">
    <property type="entry name" value="Helicase_ATP-bd"/>
</dbReference>
<dbReference type="PANTHER" id="PTHR37610">
    <property type="entry name" value="CCHC-TYPE DOMAIN-CONTAINING PROTEIN"/>
    <property type="match status" value="1"/>
</dbReference>
<evidence type="ECO:0000256" key="6">
    <source>
        <dbReference type="SAM" id="MobiDB-lite"/>
    </source>
</evidence>
<keyword evidence="2" id="KW-0378">Hydrolase</keyword>
<keyword evidence="1" id="KW-0547">Nucleotide-binding</keyword>
<evidence type="ECO:0000256" key="2">
    <source>
        <dbReference type="ARBA" id="ARBA00022801"/>
    </source>
</evidence>
<sequence>MAAKTPNARRKRTAVNPDLERLESLPWNPSLPDVDDPFSLFVGSDELEGALHGFSRETSGESGFLSLEEIDESEYGLEIHEPGPEDKKGNPKQSKKSKKRKSSGDNDSSGDGVEDGTEEEVVDKKNFKKKKKKKKKKVTKKNQTNEESATVVDKDDVEGDSVDEAEFYEWNELRIHPLLMKSIHRLGFKQPTPIQKACIPAAAHQGKDVVGASETGSGKTLALGLPILQRLLEEREKAAEPLAENGEEKYAEGGILRALIITPTRELALQITTIRLNGDNFLRWSQLVCMYLRGRGKIGYLTRDKVAPTSEDPLYTTWDAENSMVMTWLVNSMNEEIDSNYMCYSTTKELCDNVNQMYSDLGNQSQVYEPTLKLGEIQQGEESVTKYFSSLKLLWQDLDLFNDYEWKSTNDANHYKQTVEAHRIYKFLARLDVEFDEVRGRIIGRLPLPKISEVFAEV</sequence>
<dbReference type="GO" id="GO:0005524">
    <property type="term" value="F:ATP binding"/>
    <property type="evidence" value="ECO:0007669"/>
    <property type="project" value="UniProtKB-KW"/>
</dbReference>
<dbReference type="Pfam" id="PF00270">
    <property type="entry name" value="DEAD"/>
    <property type="match status" value="1"/>
</dbReference>
<dbReference type="GO" id="GO:0016787">
    <property type="term" value="F:hydrolase activity"/>
    <property type="evidence" value="ECO:0007669"/>
    <property type="project" value="UniProtKB-KW"/>
</dbReference>
<dbReference type="PANTHER" id="PTHR37610:SF47">
    <property type="entry name" value="RETROTRANSPOSON COPIA-LIKE N-TERMINAL DOMAIN-CONTAINING PROTEIN"/>
    <property type="match status" value="1"/>
</dbReference>
<proteinExistence type="predicted"/>
<dbReference type="GO" id="GO:0003676">
    <property type="term" value="F:nucleic acid binding"/>
    <property type="evidence" value="ECO:0007669"/>
    <property type="project" value="InterPro"/>
</dbReference>
<name>A5B826_VITVI</name>
<protein>
    <recommendedName>
        <fullName evidence="10">RNA helicase</fullName>
    </recommendedName>
</protein>
<dbReference type="PROSITE" id="PS51195">
    <property type="entry name" value="Q_MOTIF"/>
    <property type="match status" value="1"/>
</dbReference>
<feature type="compositionally biased region" description="Basic residues" evidence="6">
    <location>
        <begin position="126"/>
        <end position="140"/>
    </location>
</feature>
<feature type="compositionally biased region" description="Basic and acidic residues" evidence="6">
    <location>
        <begin position="77"/>
        <end position="89"/>
    </location>
</feature>
<dbReference type="ExpressionAtlas" id="A5B826">
    <property type="expression patterns" value="baseline and differential"/>
</dbReference>
<evidence type="ECO:0000256" key="5">
    <source>
        <dbReference type="PROSITE-ProRule" id="PRU00552"/>
    </source>
</evidence>